<feature type="non-terminal residue" evidence="1">
    <location>
        <position position="1"/>
    </location>
</feature>
<reference evidence="1 2" key="1">
    <citation type="submission" date="2017-05" db="EMBL/GenBank/DDBJ databases">
        <authorList>
            <person name="Varghese N."/>
            <person name="Submissions S."/>
        </authorList>
    </citation>
    <scope>NUCLEOTIDE SEQUENCE [LARGE SCALE GENOMIC DNA]</scope>
    <source>
        <strain evidence="1 2">DSM 29734</strain>
    </source>
</reference>
<dbReference type="RefSeq" id="WP_283428139.1">
    <property type="nucleotide sequence ID" value="NZ_FXTY01000034.1"/>
</dbReference>
<dbReference type="Proteomes" id="UP001157961">
    <property type="component" value="Unassembled WGS sequence"/>
</dbReference>
<comment type="caution">
    <text evidence="1">The sequence shown here is derived from an EMBL/GenBank/DDBJ whole genome shotgun (WGS) entry which is preliminary data.</text>
</comment>
<proteinExistence type="predicted"/>
<sequence length="150" mass="16441">LRQPGRSFFIGDPYHVYGAVDPDGAMLGDKTVMVDKVRSNNRELKLKGAPHGLRVSSGDHISVAHGNSPRVYDYFRVVQGSKFSSTQSSTVTGWIEVQPFIPTGITTGAIVRLAKPQLQAVYVPDTFSGGVRKPGLLADGVRFKWRQTLR</sequence>
<accession>A0ABY1PQR0</accession>
<evidence type="ECO:0000313" key="1">
    <source>
        <dbReference type="EMBL" id="SMP37359.1"/>
    </source>
</evidence>
<evidence type="ECO:0000313" key="2">
    <source>
        <dbReference type="Proteomes" id="UP001157961"/>
    </source>
</evidence>
<protein>
    <submittedName>
        <fullName evidence="1">Uncharacterized protein</fullName>
    </submittedName>
</protein>
<keyword evidence="2" id="KW-1185">Reference proteome</keyword>
<organism evidence="1 2">
    <name type="scientific">Shimia sagamensis</name>
    <dbReference type="NCBI Taxonomy" id="1566352"/>
    <lineage>
        <taxon>Bacteria</taxon>
        <taxon>Pseudomonadati</taxon>
        <taxon>Pseudomonadota</taxon>
        <taxon>Alphaproteobacteria</taxon>
        <taxon>Rhodobacterales</taxon>
        <taxon>Roseobacteraceae</taxon>
    </lineage>
</organism>
<name>A0ABY1PQR0_9RHOB</name>
<gene>
    <name evidence="1" type="ORF">SAMN06265373_1341</name>
</gene>
<dbReference type="EMBL" id="FXTY01000034">
    <property type="protein sequence ID" value="SMP37359.1"/>
    <property type="molecule type" value="Genomic_DNA"/>
</dbReference>